<proteinExistence type="predicted"/>
<gene>
    <name evidence="1" type="ORF">ACFQ4H_06525</name>
</gene>
<name>A0ABW3YAF2_9ACTN</name>
<protein>
    <submittedName>
        <fullName evidence="1">Uncharacterized protein</fullName>
    </submittedName>
</protein>
<accession>A0ABW3YAF2</accession>
<sequence>MTILVIGPRELPSKEMVEVLMDAGSGSTGQRVIVPVKRLTLSDRDRGKGVTALYEYESYCCRG</sequence>
<dbReference type="EMBL" id="JBHTMP010000007">
    <property type="protein sequence ID" value="MFD1320743.1"/>
    <property type="molecule type" value="Genomic_DNA"/>
</dbReference>
<reference evidence="2" key="1">
    <citation type="journal article" date="2019" name="Int. J. Syst. Evol. Microbiol.">
        <title>The Global Catalogue of Microorganisms (GCM) 10K type strain sequencing project: providing services to taxonomists for standard genome sequencing and annotation.</title>
        <authorList>
            <consortium name="The Broad Institute Genomics Platform"/>
            <consortium name="The Broad Institute Genome Sequencing Center for Infectious Disease"/>
            <person name="Wu L."/>
            <person name="Ma J."/>
        </authorList>
    </citation>
    <scope>NUCLEOTIDE SEQUENCE [LARGE SCALE GENOMIC DNA]</scope>
    <source>
        <strain evidence="2">JCM 31037</strain>
    </source>
</reference>
<comment type="caution">
    <text evidence="1">The sequence shown here is derived from an EMBL/GenBank/DDBJ whole genome shotgun (WGS) entry which is preliminary data.</text>
</comment>
<evidence type="ECO:0000313" key="2">
    <source>
        <dbReference type="Proteomes" id="UP001597260"/>
    </source>
</evidence>
<evidence type="ECO:0000313" key="1">
    <source>
        <dbReference type="EMBL" id="MFD1320743.1"/>
    </source>
</evidence>
<organism evidence="1 2">
    <name type="scientific">Micromonospora sonneratiae</name>
    <dbReference type="NCBI Taxonomy" id="1184706"/>
    <lineage>
        <taxon>Bacteria</taxon>
        <taxon>Bacillati</taxon>
        <taxon>Actinomycetota</taxon>
        <taxon>Actinomycetes</taxon>
        <taxon>Micromonosporales</taxon>
        <taxon>Micromonosporaceae</taxon>
        <taxon>Micromonospora</taxon>
    </lineage>
</organism>
<dbReference type="RefSeq" id="WP_377568035.1">
    <property type="nucleotide sequence ID" value="NZ_JBHTMP010000007.1"/>
</dbReference>
<dbReference type="Proteomes" id="UP001597260">
    <property type="component" value="Unassembled WGS sequence"/>
</dbReference>
<keyword evidence="2" id="KW-1185">Reference proteome</keyword>